<dbReference type="GO" id="GO:0005782">
    <property type="term" value="C:peroxisomal matrix"/>
    <property type="evidence" value="ECO:0007669"/>
    <property type="project" value="UniProtKB-SubCell"/>
</dbReference>
<sequence>MKKIYIVGAGICGISAAVQIAENFKNQNVEVIVVAEKFTPNTTSDLVAGLWGPYLMGSTPEHKIVQWSKTTHEYFHHLWLNGLAEEAGITMIPCYRLSAEEEIQNPCWKNIVFGFRELTSQEISKMSREHRRKYLSGSNFVTFCCEPIKFIPFMTKRFIKAGGKLETRKLRDFDELKDADLIVNCTGLGGKELGDEQLHPIRGQITRVSAPWMYFVMIDDSDDGNYIIPNAESVVLGGTHQYNDFNTKFSTSDNDFIMNGCQRMVKSLENAERLRDIVGLRPGRDQVRLEIVHGTNGKAPVIHNVGHGGCGVTLSWGCGQEVLEKTVEVMKGMSKLFHIATFAILQVNLVYSAVLTCNSTTPPCVVTSITPVTSPYELITIDGQPSNYIDETTTDLSFNAPNILNYVPTNVFNIFPKTQSNYFV</sequence>
<name>A0A9J6CQ66_POLVA</name>
<evidence type="ECO:0000256" key="1">
    <source>
        <dbReference type="ARBA" id="ARBA00001974"/>
    </source>
</evidence>
<evidence type="ECO:0000256" key="4">
    <source>
        <dbReference type="ARBA" id="ARBA00022630"/>
    </source>
</evidence>
<keyword evidence="6" id="KW-0560">Oxidoreductase</keyword>
<feature type="domain" description="FAD dependent oxidoreductase" evidence="7">
    <location>
        <begin position="4"/>
        <end position="322"/>
    </location>
</feature>
<dbReference type="GO" id="GO:0019478">
    <property type="term" value="P:D-amino acid catabolic process"/>
    <property type="evidence" value="ECO:0007669"/>
    <property type="project" value="TreeGrafter"/>
</dbReference>
<accession>A0A9J6CQ66</accession>
<dbReference type="Proteomes" id="UP001107558">
    <property type="component" value="Chromosome 1"/>
</dbReference>
<evidence type="ECO:0000256" key="5">
    <source>
        <dbReference type="ARBA" id="ARBA00022827"/>
    </source>
</evidence>
<dbReference type="Gene3D" id="3.40.50.720">
    <property type="entry name" value="NAD(P)-binding Rossmann-like Domain"/>
    <property type="match status" value="1"/>
</dbReference>
<comment type="subcellular location">
    <subcellularLocation>
        <location evidence="2">Peroxisome matrix</location>
    </subcellularLocation>
</comment>
<dbReference type="OrthoDB" id="2015447at2759"/>
<keyword evidence="5" id="KW-0274">FAD</keyword>
<evidence type="ECO:0000259" key="7">
    <source>
        <dbReference type="Pfam" id="PF01266"/>
    </source>
</evidence>
<evidence type="ECO:0000313" key="8">
    <source>
        <dbReference type="EMBL" id="KAG5683755.1"/>
    </source>
</evidence>
<comment type="similarity">
    <text evidence="3">Belongs to the DAMOX/DASOX family.</text>
</comment>
<organism evidence="8 9">
    <name type="scientific">Polypedilum vanderplanki</name>
    <name type="common">Sleeping chironomid midge</name>
    <dbReference type="NCBI Taxonomy" id="319348"/>
    <lineage>
        <taxon>Eukaryota</taxon>
        <taxon>Metazoa</taxon>
        <taxon>Ecdysozoa</taxon>
        <taxon>Arthropoda</taxon>
        <taxon>Hexapoda</taxon>
        <taxon>Insecta</taxon>
        <taxon>Pterygota</taxon>
        <taxon>Neoptera</taxon>
        <taxon>Endopterygota</taxon>
        <taxon>Diptera</taxon>
        <taxon>Nematocera</taxon>
        <taxon>Chironomoidea</taxon>
        <taxon>Chironomidae</taxon>
        <taxon>Chironominae</taxon>
        <taxon>Polypedilum</taxon>
        <taxon>Polypedilum</taxon>
    </lineage>
</organism>
<evidence type="ECO:0000256" key="3">
    <source>
        <dbReference type="ARBA" id="ARBA00006730"/>
    </source>
</evidence>
<dbReference type="GO" id="GO:0071949">
    <property type="term" value="F:FAD binding"/>
    <property type="evidence" value="ECO:0007669"/>
    <property type="project" value="InterPro"/>
</dbReference>
<dbReference type="InterPro" id="IPR006076">
    <property type="entry name" value="FAD-dep_OxRdtase"/>
</dbReference>
<gene>
    <name evidence="8" type="ORF">PVAND_013020</name>
</gene>
<dbReference type="SUPFAM" id="SSF51971">
    <property type="entry name" value="Nucleotide-binding domain"/>
    <property type="match status" value="1"/>
</dbReference>
<evidence type="ECO:0000256" key="6">
    <source>
        <dbReference type="ARBA" id="ARBA00023002"/>
    </source>
</evidence>
<protein>
    <recommendedName>
        <fullName evidence="7">FAD dependent oxidoreductase domain-containing protein</fullName>
    </recommendedName>
</protein>
<evidence type="ECO:0000313" key="9">
    <source>
        <dbReference type="Proteomes" id="UP001107558"/>
    </source>
</evidence>
<evidence type="ECO:0000256" key="2">
    <source>
        <dbReference type="ARBA" id="ARBA00004253"/>
    </source>
</evidence>
<dbReference type="PANTHER" id="PTHR11530">
    <property type="entry name" value="D-AMINO ACID OXIDASE"/>
    <property type="match status" value="1"/>
</dbReference>
<keyword evidence="9" id="KW-1185">Reference proteome</keyword>
<dbReference type="EMBL" id="JADBJN010000001">
    <property type="protein sequence ID" value="KAG5683755.1"/>
    <property type="molecule type" value="Genomic_DNA"/>
</dbReference>
<dbReference type="InterPro" id="IPR023209">
    <property type="entry name" value="DAO"/>
</dbReference>
<dbReference type="Gene3D" id="3.30.9.10">
    <property type="entry name" value="D-Amino Acid Oxidase, subunit A, domain 2"/>
    <property type="match status" value="1"/>
</dbReference>
<dbReference type="AlphaFoldDB" id="A0A9J6CQ66"/>
<dbReference type="GO" id="GO:0003884">
    <property type="term" value="F:D-amino-acid oxidase activity"/>
    <property type="evidence" value="ECO:0007669"/>
    <property type="project" value="InterPro"/>
</dbReference>
<dbReference type="SUPFAM" id="SSF54373">
    <property type="entry name" value="FAD-linked reductases, C-terminal domain"/>
    <property type="match status" value="1"/>
</dbReference>
<reference evidence="8" key="1">
    <citation type="submission" date="2021-03" db="EMBL/GenBank/DDBJ databases">
        <title>Chromosome level genome of the anhydrobiotic midge Polypedilum vanderplanki.</title>
        <authorList>
            <person name="Yoshida Y."/>
            <person name="Kikawada T."/>
            <person name="Gusev O."/>
        </authorList>
    </citation>
    <scope>NUCLEOTIDE SEQUENCE</scope>
    <source>
        <strain evidence="8">NIAS01</strain>
        <tissue evidence="8">Whole body or cell culture</tissue>
    </source>
</reference>
<comment type="cofactor">
    <cofactor evidence="1">
        <name>FAD</name>
        <dbReference type="ChEBI" id="CHEBI:57692"/>
    </cofactor>
</comment>
<dbReference type="PANTHER" id="PTHR11530:SF11">
    <property type="entry name" value="D-ASPARTATE OXIDASE"/>
    <property type="match status" value="1"/>
</dbReference>
<comment type="caution">
    <text evidence="8">The sequence shown here is derived from an EMBL/GenBank/DDBJ whole genome shotgun (WGS) entry which is preliminary data.</text>
</comment>
<proteinExistence type="inferred from homology"/>
<dbReference type="Pfam" id="PF01266">
    <property type="entry name" value="DAO"/>
    <property type="match status" value="1"/>
</dbReference>
<keyword evidence="4" id="KW-0285">Flavoprotein</keyword>